<gene>
    <name evidence="1" type="ORF">METZ01_LOCUS466810</name>
</gene>
<reference evidence="1" key="1">
    <citation type="submission" date="2018-05" db="EMBL/GenBank/DDBJ databases">
        <authorList>
            <person name="Lanie J.A."/>
            <person name="Ng W.-L."/>
            <person name="Kazmierczak K.M."/>
            <person name="Andrzejewski T.M."/>
            <person name="Davidsen T.M."/>
            <person name="Wayne K.J."/>
            <person name="Tettelin H."/>
            <person name="Glass J.I."/>
            <person name="Rusch D."/>
            <person name="Podicherti R."/>
            <person name="Tsui H.-C.T."/>
            <person name="Winkler M.E."/>
        </authorList>
    </citation>
    <scope>NUCLEOTIDE SEQUENCE</scope>
</reference>
<sequence>GRVFMAAGDLERVEVDADADVTHRHPQKDEVSRFHGRKMALYFDTEGLRRALVSGVAKLVTRLQEEDGEVAVNEVGGEELEIHFTDGSISKVRIGPDIEGSYFPPEEP</sequence>
<feature type="non-terminal residue" evidence="1">
    <location>
        <position position="1"/>
    </location>
</feature>
<dbReference type="AlphaFoldDB" id="A0A383B189"/>
<name>A0A383B189_9ZZZZ</name>
<organism evidence="1">
    <name type="scientific">marine metagenome</name>
    <dbReference type="NCBI Taxonomy" id="408172"/>
    <lineage>
        <taxon>unclassified sequences</taxon>
        <taxon>metagenomes</taxon>
        <taxon>ecological metagenomes</taxon>
    </lineage>
</organism>
<accession>A0A383B189</accession>
<evidence type="ECO:0000313" key="1">
    <source>
        <dbReference type="EMBL" id="SVE13956.1"/>
    </source>
</evidence>
<protein>
    <submittedName>
        <fullName evidence="1">Uncharacterized protein</fullName>
    </submittedName>
</protein>
<proteinExistence type="predicted"/>
<dbReference type="EMBL" id="UINC01196792">
    <property type="protein sequence ID" value="SVE13956.1"/>
    <property type="molecule type" value="Genomic_DNA"/>
</dbReference>